<dbReference type="InterPro" id="IPR007197">
    <property type="entry name" value="rSAM"/>
</dbReference>
<gene>
    <name evidence="8" type="ORF">I0Q91_06615</name>
</gene>
<dbReference type="PANTHER" id="PTHR43787:SF11">
    <property type="entry name" value="UPF0026 PROTEIN SLR1464"/>
    <property type="match status" value="1"/>
</dbReference>
<evidence type="ECO:0000256" key="3">
    <source>
        <dbReference type="ARBA" id="ARBA00022691"/>
    </source>
</evidence>
<dbReference type="InterPro" id="IPR006638">
    <property type="entry name" value="Elp3/MiaA/NifB-like_rSAM"/>
</dbReference>
<evidence type="ECO:0000313" key="8">
    <source>
        <dbReference type="EMBL" id="MBF8436740.1"/>
    </source>
</evidence>
<evidence type="ECO:0000256" key="1">
    <source>
        <dbReference type="ARBA" id="ARBA00001966"/>
    </source>
</evidence>
<keyword evidence="4" id="KW-0479">Metal-binding</keyword>
<dbReference type="SMART" id="SM00729">
    <property type="entry name" value="Elp3"/>
    <property type="match status" value="1"/>
</dbReference>
<dbReference type="Proteomes" id="UP000621436">
    <property type="component" value="Unassembled WGS sequence"/>
</dbReference>
<dbReference type="InterPro" id="IPR058240">
    <property type="entry name" value="rSAM_sf"/>
</dbReference>
<keyword evidence="5" id="KW-0408">Iron</keyword>
<evidence type="ECO:0000256" key="4">
    <source>
        <dbReference type="ARBA" id="ARBA00022723"/>
    </source>
</evidence>
<evidence type="ECO:0000256" key="5">
    <source>
        <dbReference type="ARBA" id="ARBA00023004"/>
    </source>
</evidence>
<feature type="domain" description="Radical SAM core" evidence="7">
    <location>
        <begin position="13"/>
        <end position="239"/>
    </location>
</feature>
<dbReference type="SFLD" id="SFLDS00029">
    <property type="entry name" value="Radical_SAM"/>
    <property type="match status" value="1"/>
</dbReference>
<comment type="cofactor">
    <cofactor evidence="1">
        <name>[4Fe-4S] cluster</name>
        <dbReference type="ChEBI" id="CHEBI:49883"/>
    </cofactor>
</comment>
<dbReference type="GO" id="GO:0046872">
    <property type="term" value="F:metal ion binding"/>
    <property type="evidence" value="ECO:0007669"/>
    <property type="project" value="UniProtKB-KW"/>
</dbReference>
<name>A0A931ATZ0_9FIRM</name>
<dbReference type="InterPro" id="IPR040084">
    <property type="entry name" value="GTPase_Obg"/>
</dbReference>
<dbReference type="CDD" id="cd01335">
    <property type="entry name" value="Radical_SAM"/>
    <property type="match status" value="1"/>
</dbReference>
<evidence type="ECO:0000259" key="7">
    <source>
        <dbReference type="PROSITE" id="PS51918"/>
    </source>
</evidence>
<dbReference type="GO" id="GO:0051539">
    <property type="term" value="F:4 iron, 4 sulfur cluster binding"/>
    <property type="evidence" value="ECO:0007669"/>
    <property type="project" value="UniProtKB-KW"/>
</dbReference>
<dbReference type="PROSITE" id="PS51918">
    <property type="entry name" value="RADICAL_SAM"/>
    <property type="match status" value="1"/>
</dbReference>
<evidence type="ECO:0000256" key="6">
    <source>
        <dbReference type="ARBA" id="ARBA00023014"/>
    </source>
</evidence>
<keyword evidence="2" id="KW-0004">4Fe-4S</keyword>
<dbReference type="InterPro" id="IPR013785">
    <property type="entry name" value="Aldolase_TIM"/>
</dbReference>
<proteinExistence type="predicted"/>
<reference evidence="8" key="1">
    <citation type="submission" date="2020-11" db="EMBL/GenBank/DDBJ databases">
        <title>Halonatronomonas betainensis gen. nov., sp. nov. a novel haloalkaliphilic representative of the family Halanaerobiacae capable of betaine degradation.</title>
        <authorList>
            <person name="Boltyanskaya Y."/>
            <person name="Kevbrin V."/>
            <person name="Detkova E."/>
            <person name="Grouzdev D.S."/>
            <person name="Koziaeva V."/>
            <person name="Zhilina T."/>
        </authorList>
    </citation>
    <scope>NUCLEOTIDE SEQUENCE</scope>
    <source>
        <strain evidence="8">Z-7014</strain>
    </source>
</reference>
<dbReference type="AlphaFoldDB" id="A0A931ATZ0"/>
<evidence type="ECO:0000256" key="2">
    <source>
        <dbReference type="ARBA" id="ARBA00022485"/>
    </source>
</evidence>
<keyword evidence="9" id="KW-1185">Reference proteome</keyword>
<dbReference type="PANTHER" id="PTHR43787">
    <property type="entry name" value="FEMO COFACTOR BIOSYNTHESIS PROTEIN NIFB-RELATED"/>
    <property type="match status" value="1"/>
</dbReference>
<dbReference type="SFLD" id="SFLDG01083">
    <property type="entry name" value="Uncharacterised_Radical_SAM_Su"/>
    <property type="match status" value="1"/>
</dbReference>
<dbReference type="GO" id="GO:0003824">
    <property type="term" value="F:catalytic activity"/>
    <property type="evidence" value="ECO:0007669"/>
    <property type="project" value="InterPro"/>
</dbReference>
<dbReference type="SUPFAM" id="SSF102114">
    <property type="entry name" value="Radical SAM enzymes"/>
    <property type="match status" value="1"/>
</dbReference>
<evidence type="ECO:0000313" key="9">
    <source>
        <dbReference type="Proteomes" id="UP000621436"/>
    </source>
</evidence>
<dbReference type="EMBL" id="JADPIE010000003">
    <property type="protein sequence ID" value="MBF8436740.1"/>
    <property type="molecule type" value="Genomic_DNA"/>
</dbReference>
<dbReference type="Pfam" id="PF04055">
    <property type="entry name" value="Radical_SAM"/>
    <property type="match status" value="1"/>
</dbReference>
<organism evidence="8 9">
    <name type="scientific">Halonatronomonas betaini</name>
    <dbReference type="NCBI Taxonomy" id="2778430"/>
    <lineage>
        <taxon>Bacteria</taxon>
        <taxon>Bacillati</taxon>
        <taxon>Bacillota</taxon>
        <taxon>Clostridia</taxon>
        <taxon>Halanaerobiales</taxon>
        <taxon>Halarsenatibacteraceae</taxon>
        <taxon>Halonatronomonas</taxon>
    </lineage>
</organism>
<dbReference type="Gene3D" id="3.20.20.70">
    <property type="entry name" value="Aldolase class I"/>
    <property type="match status" value="1"/>
</dbReference>
<comment type="caution">
    <text evidence="8">The sequence shown here is derived from an EMBL/GenBank/DDBJ whole genome shotgun (WGS) entry which is preliminary data.</text>
</comment>
<keyword evidence="6" id="KW-0411">Iron-sulfur</keyword>
<protein>
    <submittedName>
        <fullName evidence="8">Radical SAM protein</fullName>
    </submittedName>
</protein>
<accession>A0A931ATZ0</accession>
<sequence>MVMKYVKGVVLSRRLGRSLGINLLPDLICSEDCIYCECGTTRNLTLERKEYAPTDQVISELDRFLKKRPVADYITFSGLGEPTLHSGIGKIIDYLKDNYADYKIALLTNSSLLHKAEVRAEIKRLDLIVPSLDAGTEKTFKKICRPAEGLTLQLILDGIEAVSNEFNGEIRLEILFLKGVNDSDREVNELVDKIKDFKIDKVDINTLNRAPAVSGYKPVSKERLIKISEKIPFKTEIYI</sequence>
<keyword evidence="3" id="KW-0949">S-adenosyl-L-methionine</keyword>